<dbReference type="InterPro" id="IPR042097">
    <property type="entry name" value="Aminopeptidase_N-like_N_sf"/>
</dbReference>
<dbReference type="EMBL" id="CP001616">
    <property type="protein sequence ID" value="ACQ93157.1"/>
    <property type="molecule type" value="Genomic_DNA"/>
</dbReference>
<dbReference type="PRINTS" id="PR00756">
    <property type="entry name" value="ALADIPTASE"/>
</dbReference>
<dbReference type="FunFam" id="2.60.40.1840:FF:000001">
    <property type="entry name" value="Aminopeptidase N"/>
    <property type="match status" value="1"/>
</dbReference>
<dbReference type="Gene3D" id="1.10.390.10">
    <property type="entry name" value="Neutral Protease Domain 2"/>
    <property type="match status" value="1"/>
</dbReference>
<dbReference type="InterPro" id="IPR045357">
    <property type="entry name" value="Aminopeptidase_N-like_N"/>
</dbReference>
<dbReference type="SUPFAM" id="SSF55486">
    <property type="entry name" value="Metalloproteases ('zincins'), catalytic domain"/>
    <property type="match status" value="1"/>
</dbReference>
<dbReference type="eggNOG" id="COG0308">
    <property type="taxonomic scope" value="Bacteria"/>
</dbReference>
<evidence type="ECO:0000256" key="8">
    <source>
        <dbReference type="ARBA" id="ARBA00022723"/>
    </source>
</evidence>
<feature type="domain" description="Aminopeptidase N-like N-terminal" evidence="17">
    <location>
        <begin position="66"/>
        <end position="185"/>
    </location>
</feature>
<dbReference type="Pfam" id="PF01433">
    <property type="entry name" value="Peptidase_M1"/>
    <property type="match status" value="1"/>
</dbReference>
<keyword evidence="6 18" id="KW-0031">Aminopeptidase</keyword>
<feature type="domain" description="Peptidase M1 membrane alanine aminopeptidase" evidence="14">
    <location>
        <begin position="225"/>
        <end position="437"/>
    </location>
</feature>
<evidence type="ECO:0000256" key="9">
    <source>
        <dbReference type="ARBA" id="ARBA00022801"/>
    </source>
</evidence>
<dbReference type="InterPro" id="IPR024601">
    <property type="entry name" value="Peptidase_M1_pepN_C"/>
</dbReference>
<dbReference type="KEGG" id="tau:Tola_1546"/>
<evidence type="ECO:0000256" key="2">
    <source>
        <dbReference type="ARBA" id="ARBA00001947"/>
    </source>
</evidence>
<dbReference type="PANTHER" id="PTHR46322">
    <property type="entry name" value="PUROMYCIN-SENSITIVE AMINOPEPTIDASE"/>
    <property type="match status" value="1"/>
</dbReference>
<evidence type="ECO:0000256" key="12">
    <source>
        <dbReference type="ARBA" id="ARBA00059739"/>
    </source>
</evidence>
<evidence type="ECO:0000256" key="10">
    <source>
        <dbReference type="ARBA" id="ARBA00022833"/>
    </source>
</evidence>
<evidence type="ECO:0000259" key="16">
    <source>
        <dbReference type="Pfam" id="PF17432"/>
    </source>
</evidence>
<dbReference type="Proteomes" id="UP000009073">
    <property type="component" value="Chromosome"/>
</dbReference>
<dbReference type="PANTHER" id="PTHR46322:SF1">
    <property type="entry name" value="PUROMYCIN-SENSITIVE AMINOPEPTIDASE"/>
    <property type="match status" value="1"/>
</dbReference>
<dbReference type="HOGENOM" id="CLU_007993_2_0_6"/>
<keyword evidence="7" id="KW-0645">Protease</keyword>
<dbReference type="CDD" id="cd09600">
    <property type="entry name" value="M1_APN"/>
    <property type="match status" value="1"/>
</dbReference>
<dbReference type="InterPro" id="IPR001930">
    <property type="entry name" value="Peptidase_M1"/>
</dbReference>
<dbReference type="Gene3D" id="1.25.50.10">
    <property type="entry name" value="Peptidase M1, alanyl aminopeptidase, C-terminal domain"/>
    <property type="match status" value="1"/>
</dbReference>
<evidence type="ECO:0000259" key="17">
    <source>
        <dbReference type="Pfam" id="PF17900"/>
    </source>
</evidence>
<keyword evidence="11" id="KW-0482">Metalloprotease</keyword>
<keyword evidence="9" id="KW-0378">Hydrolase</keyword>
<organism evidence="18 19">
    <name type="scientific">Tolumonas auensis (strain DSM 9187 / NBRC 110442 / TA 4)</name>
    <dbReference type="NCBI Taxonomy" id="595494"/>
    <lineage>
        <taxon>Bacteria</taxon>
        <taxon>Pseudomonadati</taxon>
        <taxon>Pseudomonadota</taxon>
        <taxon>Gammaproteobacteria</taxon>
        <taxon>Aeromonadales</taxon>
        <taxon>Aeromonadaceae</taxon>
        <taxon>Tolumonas</taxon>
    </lineage>
</organism>
<comment type="function">
    <text evidence="12">Aminopeptidase N is involved in the degradation of intracellular peptides generated by protein breakdown during normal growth as well as in response to nutrient starvation.</text>
</comment>
<evidence type="ECO:0000259" key="15">
    <source>
        <dbReference type="Pfam" id="PF11940"/>
    </source>
</evidence>
<evidence type="ECO:0000256" key="1">
    <source>
        <dbReference type="ARBA" id="ARBA00000098"/>
    </source>
</evidence>
<dbReference type="MEROPS" id="M01.005"/>
<dbReference type="Gene3D" id="3.30.2010.30">
    <property type="match status" value="1"/>
</dbReference>
<dbReference type="NCBIfam" id="TIGR02414">
    <property type="entry name" value="pepN_proteo"/>
    <property type="match status" value="1"/>
</dbReference>
<comment type="cofactor">
    <cofactor evidence="2">
        <name>Zn(2+)</name>
        <dbReference type="ChEBI" id="CHEBI:29105"/>
    </cofactor>
</comment>
<dbReference type="AlphaFoldDB" id="C4LEZ0"/>
<dbReference type="FunFam" id="3.30.2010.30:FF:000002">
    <property type="entry name" value="Putative aminopeptidase N"/>
    <property type="match status" value="1"/>
</dbReference>
<evidence type="ECO:0000313" key="18">
    <source>
        <dbReference type="EMBL" id="ACQ93157.1"/>
    </source>
</evidence>
<dbReference type="STRING" id="595494.Tola_1546"/>
<dbReference type="FunFam" id="1.10.390.10:FF:000002">
    <property type="entry name" value="Aminopeptidase N"/>
    <property type="match status" value="1"/>
</dbReference>
<keyword evidence="8" id="KW-0479">Metal-binding</keyword>
<dbReference type="Gene3D" id="2.60.40.1730">
    <property type="entry name" value="tricorn interacting facor f3 domain"/>
    <property type="match status" value="1"/>
</dbReference>
<evidence type="ECO:0000259" key="14">
    <source>
        <dbReference type="Pfam" id="PF01433"/>
    </source>
</evidence>
<dbReference type="Pfam" id="PF11940">
    <property type="entry name" value="DUF3458"/>
    <property type="match status" value="1"/>
</dbReference>
<dbReference type="InterPro" id="IPR037144">
    <property type="entry name" value="Peptidase_M1_pepN_C_sf"/>
</dbReference>
<sequence>MAVVAKEKHRLAYKSPDFTIDQIDLDISLDENCTKVIATSRVKRQGNHPNSLVLDGEELILHSVLVDKKTADYRIENNQLCIDGVPDSFELQIVTEINPAANSALEGLYKSGNAFCTQCEAEGFRRITYYLDRPDVLARFTTRITADKTAYPILLSNGNRIAAGDNPNGTHWVQWSDPFPKPCYLFALVAGDFDVLKDTFETKSGRTVALELFVDKGNLNRSYHAMASLKKSMAWDEQRFGLEYDLDIYMIVAVDFFNMGAMENKGLNVFNAKFVLANPESATDTDYFDIERVIGHEYFHNWTGNRITCRDWFQLSLKEGLTVFRDQEFSSDLGSRAINRIRNVKIIRGPQFAEDAGPMSHPIRPDVVMEMNNFYTLTVYEKGSEVIRMLHTILGEDKFQAGMKLYVDRHDGQAVTCDDFIQAMQDASGADLTLFRRWYAQSGTPVLTVTDEFDADSQRYSLHVKQHTPATAGQNEKSALHIPLSVALYDQRGGYLGDQYDQVLNVCSDQQSFEFTEITEKPVVALLQDFSAPVKLEFAYDDQDLLVLLQHSKSAFTRWDAAQTLLNKYIRLNVEHIHNQQELELPQGLLNALMGILRDPELDKSLIAEILRMPSESSMAELFDEIDIDAIHKVKCFIEQTVATQLHEVFLETYRQNKSASYQLNQQEIAKRDLVAVCLTYLALHGDDTDRSIIAAHYQAADNMTDVLSAMQAAKQGELPVLQKMMAEFEAKWRHDGLVMDNWFRLQATSPATDCLSVVKSLLTHPSFSMQNPNRLRALIGTFSAANPYRFHAIDGSGYAFLREMLDELNHSNPQVASRLITPLLQFKRFDPVRQSLMRQELQRLSERADLSRDLYEKVSRALAQ</sequence>
<dbReference type="OrthoDB" id="100605at2"/>
<evidence type="ECO:0000313" key="19">
    <source>
        <dbReference type="Proteomes" id="UP000009073"/>
    </source>
</evidence>
<dbReference type="GO" id="GO:0008237">
    <property type="term" value="F:metallopeptidase activity"/>
    <property type="evidence" value="ECO:0007669"/>
    <property type="project" value="UniProtKB-UniRule"/>
</dbReference>
<comment type="similarity">
    <text evidence="3">Belongs to the peptidase M1 family.</text>
</comment>
<keyword evidence="19" id="KW-1185">Reference proteome</keyword>
<evidence type="ECO:0000256" key="3">
    <source>
        <dbReference type="ARBA" id="ARBA00010136"/>
    </source>
</evidence>
<proteinExistence type="inferred from homology"/>
<reference evidence="18 19" key="2">
    <citation type="journal article" date="2011" name="Stand. Genomic Sci.">
        <title>Complete genome sequence of Tolumonas auensis type strain (TA 4).</title>
        <authorList>
            <person name="Chertkov O."/>
            <person name="Copeland A."/>
            <person name="Lucas S."/>
            <person name="Lapidus A."/>
            <person name="Berry K.W."/>
            <person name="Detter J.C."/>
            <person name="Del Rio T.G."/>
            <person name="Hammon N."/>
            <person name="Dalin E."/>
            <person name="Tice H."/>
            <person name="Pitluck S."/>
            <person name="Richardson P."/>
            <person name="Bruce D."/>
            <person name="Goodwin L."/>
            <person name="Han C."/>
            <person name="Tapia R."/>
            <person name="Saunders E."/>
            <person name="Schmutz J."/>
            <person name="Brettin T."/>
            <person name="Larimer F."/>
            <person name="Land M."/>
            <person name="Hauser L."/>
            <person name="Spring S."/>
            <person name="Rohde M."/>
            <person name="Kyrpides N.C."/>
            <person name="Ivanova N."/>
            <person name="Goker M."/>
            <person name="Beller H.R."/>
            <person name="Klenk H.P."/>
            <person name="Woyke T."/>
        </authorList>
    </citation>
    <scope>NUCLEOTIDE SEQUENCE [LARGE SCALE GENOMIC DNA]</scope>
    <source>
        <strain evidence="19">DSM 9187 / TA4</strain>
    </source>
</reference>
<evidence type="ECO:0000256" key="4">
    <source>
        <dbReference type="ARBA" id="ARBA00012564"/>
    </source>
</evidence>
<evidence type="ECO:0000256" key="7">
    <source>
        <dbReference type="ARBA" id="ARBA00022670"/>
    </source>
</evidence>
<dbReference type="Gene3D" id="2.60.40.1840">
    <property type="match status" value="1"/>
</dbReference>
<accession>C4LEZ0</accession>
<dbReference type="InterPro" id="IPR035414">
    <property type="entry name" value="Peptidase_M1_pepN_Ig-like"/>
</dbReference>
<dbReference type="Pfam" id="PF17900">
    <property type="entry name" value="Peptidase_M1_N"/>
    <property type="match status" value="1"/>
</dbReference>
<evidence type="ECO:0000256" key="6">
    <source>
        <dbReference type="ARBA" id="ARBA00022438"/>
    </source>
</evidence>
<feature type="domain" description="Peptidase M1 alanyl aminopeptidase Ig-like fold" evidence="15">
    <location>
        <begin position="443"/>
        <end position="538"/>
    </location>
</feature>
<gene>
    <name evidence="18" type="ordered locus">Tola_1546</name>
</gene>
<comment type="catalytic activity">
    <reaction evidence="1">
        <text>Release of an N-terminal amino acid, Xaa-|-Yaa- from a peptide, amide or arylamide. Xaa is preferably Ala, but may be most amino acids including Pro (slow action). When a terminal hydrophobic residue is followed by a prolyl residue, the two may be released as an intact Xaa-Pro dipeptide.</text>
        <dbReference type="EC" id="3.4.11.2"/>
    </reaction>
</comment>
<dbReference type="GO" id="GO:0016285">
    <property type="term" value="F:alanyl aminopeptidase activity"/>
    <property type="evidence" value="ECO:0007669"/>
    <property type="project" value="UniProtKB-EC"/>
</dbReference>
<dbReference type="GO" id="GO:0006508">
    <property type="term" value="P:proteolysis"/>
    <property type="evidence" value="ECO:0007669"/>
    <property type="project" value="UniProtKB-UniRule"/>
</dbReference>
<reference evidence="19" key="1">
    <citation type="submission" date="2009-05" db="EMBL/GenBank/DDBJ databases">
        <title>Complete sequence of Tolumonas auensis DSM 9187.</title>
        <authorList>
            <consortium name="US DOE Joint Genome Institute"/>
            <person name="Lucas S."/>
            <person name="Copeland A."/>
            <person name="Lapidus A."/>
            <person name="Glavina del Rio T."/>
            <person name="Tice H."/>
            <person name="Bruce D."/>
            <person name="Goodwin L."/>
            <person name="Pitluck S."/>
            <person name="Chertkov O."/>
            <person name="Brettin T."/>
            <person name="Detter J.C."/>
            <person name="Han C."/>
            <person name="Larimer F."/>
            <person name="Land M."/>
            <person name="Hauser L."/>
            <person name="Kyrpides N."/>
            <person name="Mikhailova N."/>
            <person name="Spring S."/>
            <person name="Beller H."/>
        </authorList>
    </citation>
    <scope>NUCLEOTIDE SEQUENCE [LARGE SCALE GENOMIC DNA]</scope>
    <source>
        <strain evidence="19">DSM 9187 / TA4</strain>
    </source>
</reference>
<protein>
    <recommendedName>
        <fullName evidence="5 13">Aminopeptidase N</fullName>
        <ecNumber evidence="4 13">3.4.11.2</ecNumber>
    </recommendedName>
</protein>
<dbReference type="InterPro" id="IPR027268">
    <property type="entry name" value="Peptidase_M4/M1_CTD_sf"/>
</dbReference>
<dbReference type="InterPro" id="IPR014782">
    <property type="entry name" value="Peptidase_M1_dom"/>
</dbReference>
<evidence type="ECO:0000256" key="13">
    <source>
        <dbReference type="NCBIfam" id="TIGR02414"/>
    </source>
</evidence>
<dbReference type="SUPFAM" id="SSF63737">
    <property type="entry name" value="Leukotriene A4 hydrolase N-terminal domain"/>
    <property type="match status" value="1"/>
</dbReference>
<dbReference type="RefSeq" id="WP_015878629.1">
    <property type="nucleotide sequence ID" value="NC_012691.1"/>
</dbReference>
<dbReference type="FunFam" id="2.60.40.1730:FF:000005">
    <property type="entry name" value="Aminopeptidase N"/>
    <property type="match status" value="1"/>
</dbReference>
<dbReference type="EC" id="3.4.11.2" evidence="4 13"/>
<feature type="domain" description="Peptidase M1 alanyl aminopeptidase C-terminal" evidence="16">
    <location>
        <begin position="542"/>
        <end position="864"/>
    </location>
</feature>
<name>C4LEZ0_TOLAT</name>
<dbReference type="InterPro" id="IPR038438">
    <property type="entry name" value="PepN_Ig-like_sf"/>
</dbReference>
<evidence type="ECO:0000256" key="11">
    <source>
        <dbReference type="ARBA" id="ARBA00023049"/>
    </source>
</evidence>
<keyword evidence="10" id="KW-0862">Zinc</keyword>
<dbReference type="Pfam" id="PF17432">
    <property type="entry name" value="DUF3458_C"/>
    <property type="match status" value="1"/>
</dbReference>
<evidence type="ECO:0000256" key="5">
    <source>
        <dbReference type="ARBA" id="ARBA00015611"/>
    </source>
</evidence>
<dbReference type="InterPro" id="IPR012779">
    <property type="entry name" value="Peptidase_M1_pepN"/>
</dbReference>
<dbReference type="GO" id="GO:0008270">
    <property type="term" value="F:zinc ion binding"/>
    <property type="evidence" value="ECO:0007669"/>
    <property type="project" value="InterPro"/>
</dbReference>